<dbReference type="InterPro" id="IPR015813">
    <property type="entry name" value="Pyrv/PenolPyrv_kinase-like_dom"/>
</dbReference>
<evidence type="ECO:0000313" key="2">
    <source>
        <dbReference type="Proteomes" id="UP000245765"/>
    </source>
</evidence>
<accession>A0A317F802</accession>
<keyword evidence="1" id="KW-0456">Lyase</keyword>
<dbReference type="EMBL" id="QGNA01000009">
    <property type="protein sequence ID" value="PWS34089.1"/>
    <property type="molecule type" value="Genomic_DNA"/>
</dbReference>
<dbReference type="InterPro" id="IPR040442">
    <property type="entry name" value="Pyrv_kinase-like_dom_sf"/>
</dbReference>
<dbReference type="InterPro" id="IPR039556">
    <property type="entry name" value="ICL/PEPM"/>
</dbReference>
<evidence type="ECO:0000313" key="1">
    <source>
        <dbReference type="EMBL" id="PWS34089.1"/>
    </source>
</evidence>
<sequence>MLDPAAAGARREAFRALHAEGCFVLPNPWDVGTAKYLAAQGFRALATTSSGAAWSRGLADGTMDLDAVIAHVAEIVGATALPVNADFGHGYGADAEGVGRAVARCLETGVAALSVEDATGDPARPLFPLEEAVARMQAARAACDAAPGRGILVGRAECFLTGHPDPLAESLRRIAAYAEAGAEVLYVPGIRTPEHIAAVVAAASPLPVNLLVSRPIGLTLAEIAALGVRRVSIGGALAGVAWGAVGRAVEAMKAGTFDALGTRMPGTVLDGLFGA</sequence>
<dbReference type="AlphaFoldDB" id="A0A317F802"/>
<comment type="caution">
    <text evidence="1">The sequence shown here is derived from an EMBL/GenBank/DDBJ whole genome shotgun (WGS) entry which is preliminary data.</text>
</comment>
<protein>
    <submittedName>
        <fullName evidence="1">2-methylisocitrate lyase</fullName>
    </submittedName>
</protein>
<dbReference type="Pfam" id="PF13714">
    <property type="entry name" value="PEP_mutase"/>
    <property type="match status" value="1"/>
</dbReference>
<proteinExistence type="predicted"/>
<dbReference type="PANTHER" id="PTHR42905:SF16">
    <property type="entry name" value="CARBOXYPHOSPHONOENOLPYRUVATE PHOSPHONOMUTASE-LIKE PROTEIN (AFU_ORTHOLOGUE AFUA_5G07230)"/>
    <property type="match status" value="1"/>
</dbReference>
<gene>
    <name evidence="1" type="ORF">DFH01_27045</name>
</gene>
<name>A0A317F802_9PROT</name>
<dbReference type="Gene3D" id="3.20.20.60">
    <property type="entry name" value="Phosphoenolpyruvate-binding domains"/>
    <property type="match status" value="1"/>
</dbReference>
<dbReference type="PANTHER" id="PTHR42905">
    <property type="entry name" value="PHOSPHOENOLPYRUVATE CARBOXYLASE"/>
    <property type="match status" value="1"/>
</dbReference>
<dbReference type="CDD" id="cd00377">
    <property type="entry name" value="ICL_PEPM"/>
    <property type="match status" value="1"/>
</dbReference>
<keyword evidence="2" id="KW-1185">Reference proteome</keyword>
<dbReference type="SUPFAM" id="SSF51621">
    <property type="entry name" value="Phosphoenolpyruvate/pyruvate domain"/>
    <property type="match status" value="1"/>
</dbReference>
<dbReference type="Proteomes" id="UP000245765">
    <property type="component" value="Unassembled WGS sequence"/>
</dbReference>
<organism evidence="1 2">
    <name type="scientific">Falsiroseomonas bella</name>
    <dbReference type="NCBI Taxonomy" id="2184016"/>
    <lineage>
        <taxon>Bacteria</taxon>
        <taxon>Pseudomonadati</taxon>
        <taxon>Pseudomonadota</taxon>
        <taxon>Alphaproteobacteria</taxon>
        <taxon>Acetobacterales</taxon>
        <taxon>Roseomonadaceae</taxon>
        <taxon>Falsiroseomonas</taxon>
    </lineage>
</organism>
<reference evidence="2" key="1">
    <citation type="submission" date="2018-05" db="EMBL/GenBank/DDBJ databases">
        <authorList>
            <person name="Du Z."/>
            <person name="Wang X."/>
        </authorList>
    </citation>
    <scope>NUCLEOTIDE SEQUENCE [LARGE SCALE GENOMIC DNA]</scope>
    <source>
        <strain evidence="2">CQN31</strain>
    </source>
</reference>
<dbReference type="GO" id="GO:0016829">
    <property type="term" value="F:lyase activity"/>
    <property type="evidence" value="ECO:0007669"/>
    <property type="project" value="UniProtKB-KW"/>
</dbReference>
<dbReference type="OrthoDB" id="9785398at2"/>